<name>A0A7G8PTT0_9FLAO</name>
<evidence type="ECO:0000256" key="1">
    <source>
        <dbReference type="SAM" id="Phobius"/>
    </source>
</evidence>
<dbReference type="RefSeq" id="WP_186991897.1">
    <property type="nucleotide sequence ID" value="NZ_CP052909.1"/>
</dbReference>
<dbReference type="AlphaFoldDB" id="A0A7G8PTT0"/>
<gene>
    <name evidence="2" type="ORF">ALE3EI_1177</name>
</gene>
<keyword evidence="1" id="KW-0472">Membrane</keyword>
<feature type="transmembrane region" description="Helical" evidence="1">
    <location>
        <begin position="182"/>
        <end position="200"/>
    </location>
</feature>
<keyword evidence="1" id="KW-0812">Transmembrane</keyword>
<proteinExistence type="predicted"/>
<reference evidence="2 3" key="1">
    <citation type="submission" date="2020-04" db="EMBL/GenBank/DDBJ databases">
        <title>Genome sequence of Altibacter aquimarinus strain ALE3EI.</title>
        <authorList>
            <person name="Oh H.-M."/>
            <person name="Jang D."/>
        </authorList>
    </citation>
    <scope>NUCLEOTIDE SEQUENCE [LARGE SCALE GENOMIC DNA]</scope>
    <source>
        <strain evidence="2 3">ALE3EI</strain>
    </source>
</reference>
<dbReference type="EMBL" id="CP052909">
    <property type="protein sequence ID" value="QNJ97746.1"/>
    <property type="molecule type" value="Genomic_DNA"/>
</dbReference>
<sequence length="201" mass="23214">MNYFLRIAAYLFHPLLMPLLGTFLYFIITPRYVDPELIRAKLIAVAIITLLIPLITFYLLKNLNVVSSVQLEEVKERKVPLMIQSVLLLLIIKMVFDPYDSIELYYFFVGILFSAITALILVFFKIKISLHQMGIAGVTMFLMALSIHFKINLLLWIVLLFIANGWVASSRLHTESHNYPEIITGFFVGVVPQFILLNFWL</sequence>
<accession>A0A7G8PTT0</accession>
<feature type="transmembrane region" description="Helical" evidence="1">
    <location>
        <begin position="105"/>
        <end position="124"/>
    </location>
</feature>
<feature type="transmembrane region" description="Helical" evidence="1">
    <location>
        <begin position="136"/>
        <end position="162"/>
    </location>
</feature>
<evidence type="ECO:0000313" key="2">
    <source>
        <dbReference type="EMBL" id="QNJ97746.1"/>
    </source>
</evidence>
<feature type="transmembrane region" description="Helical" evidence="1">
    <location>
        <begin position="40"/>
        <end position="60"/>
    </location>
</feature>
<protein>
    <submittedName>
        <fullName evidence="2">Membrane protein</fullName>
    </submittedName>
</protein>
<keyword evidence="3" id="KW-1185">Reference proteome</keyword>
<evidence type="ECO:0000313" key="3">
    <source>
        <dbReference type="Proteomes" id="UP000515514"/>
    </source>
</evidence>
<dbReference type="Proteomes" id="UP000515514">
    <property type="component" value="Chromosome"/>
</dbReference>
<dbReference type="KEGG" id="alti:ALE3EI_1177"/>
<feature type="transmembrane region" description="Helical" evidence="1">
    <location>
        <begin position="7"/>
        <end position="28"/>
    </location>
</feature>
<keyword evidence="1" id="KW-1133">Transmembrane helix</keyword>
<feature type="transmembrane region" description="Helical" evidence="1">
    <location>
        <begin position="81"/>
        <end position="99"/>
    </location>
</feature>
<organism evidence="2 3">
    <name type="scientific">Constantimarinum furrinae</name>
    <dbReference type="NCBI Taxonomy" id="2562285"/>
    <lineage>
        <taxon>Bacteria</taxon>
        <taxon>Pseudomonadati</taxon>
        <taxon>Bacteroidota</taxon>
        <taxon>Flavobacteriia</taxon>
        <taxon>Flavobacteriales</taxon>
        <taxon>Flavobacteriaceae</taxon>
        <taxon>Altibacter/Constantimarinum group</taxon>
        <taxon>Constantimarinum</taxon>
    </lineage>
</organism>